<feature type="domain" description="EMC2 TPR-like" evidence="5">
    <location>
        <begin position="71"/>
        <end position="169"/>
    </location>
</feature>
<gene>
    <name evidence="6" type="ORF">HK103_003101</name>
</gene>
<keyword evidence="2 3" id="KW-0802">TPR repeat</keyword>
<evidence type="ECO:0000259" key="5">
    <source>
        <dbReference type="Pfam" id="PF22890"/>
    </source>
</evidence>
<dbReference type="Pfam" id="PF22890">
    <property type="entry name" value="TPR_EMC2"/>
    <property type="match status" value="1"/>
</dbReference>
<protein>
    <recommendedName>
        <fullName evidence="4">ER membrane protein complex subunit 2</fullName>
    </recommendedName>
</protein>
<comment type="function">
    <text evidence="4">Part of the endoplasmic reticulum membrane protein complex (EMC) that enables the energy-independent insertion into endoplasmic reticulum membranes of newly synthesized membrane proteins.</text>
</comment>
<dbReference type="SUPFAM" id="SSF48452">
    <property type="entry name" value="TPR-like"/>
    <property type="match status" value="1"/>
</dbReference>
<dbReference type="PROSITE" id="PS50005">
    <property type="entry name" value="TPR"/>
    <property type="match status" value="1"/>
</dbReference>
<dbReference type="InterPro" id="IPR019734">
    <property type="entry name" value="TPR_rpt"/>
</dbReference>
<feature type="repeat" description="TPR" evidence="3">
    <location>
        <begin position="126"/>
        <end position="159"/>
    </location>
</feature>
<keyword evidence="7" id="KW-1185">Reference proteome</keyword>
<evidence type="ECO:0000313" key="6">
    <source>
        <dbReference type="EMBL" id="KAJ3258960.1"/>
    </source>
</evidence>
<dbReference type="EMBL" id="JADGKB010000022">
    <property type="protein sequence ID" value="KAJ3258960.1"/>
    <property type="molecule type" value="Genomic_DNA"/>
</dbReference>
<keyword evidence="1" id="KW-0677">Repeat</keyword>
<dbReference type="Proteomes" id="UP001210925">
    <property type="component" value="Unassembled WGS sequence"/>
</dbReference>
<dbReference type="SMART" id="SM00028">
    <property type="entry name" value="TPR"/>
    <property type="match status" value="2"/>
</dbReference>
<dbReference type="InterPro" id="IPR011990">
    <property type="entry name" value="TPR-like_helical_dom_sf"/>
</dbReference>
<dbReference type="AlphaFoldDB" id="A0AAD5Y998"/>
<comment type="similarity">
    <text evidence="4">Belongs to the EMC2 family.</text>
</comment>
<comment type="subcellular location">
    <subcellularLocation>
        <location evidence="4">Endoplasmic reticulum membrane</location>
        <topology evidence="4">Peripheral membrane protein</topology>
        <orientation evidence="4">Cytoplasmic side</orientation>
    </subcellularLocation>
</comment>
<dbReference type="PANTHER" id="PTHR12760">
    <property type="entry name" value="TETRATRICOPEPTIDE REPEAT PROTEIN"/>
    <property type="match status" value="1"/>
</dbReference>
<evidence type="ECO:0000256" key="2">
    <source>
        <dbReference type="ARBA" id="ARBA00022803"/>
    </source>
</evidence>
<comment type="subunit">
    <text evidence="4">Component of the ER membrane protein complex (EMC).</text>
</comment>
<dbReference type="InterPro" id="IPR039856">
    <property type="entry name" value="EMC2-like"/>
</dbReference>
<evidence type="ECO:0000256" key="3">
    <source>
        <dbReference type="PROSITE-ProRule" id="PRU00339"/>
    </source>
</evidence>
<organism evidence="6 7">
    <name type="scientific">Boothiomyces macroporosus</name>
    <dbReference type="NCBI Taxonomy" id="261099"/>
    <lineage>
        <taxon>Eukaryota</taxon>
        <taxon>Fungi</taxon>
        <taxon>Fungi incertae sedis</taxon>
        <taxon>Chytridiomycota</taxon>
        <taxon>Chytridiomycota incertae sedis</taxon>
        <taxon>Chytridiomycetes</taxon>
        <taxon>Rhizophydiales</taxon>
        <taxon>Terramycetaceae</taxon>
        <taxon>Boothiomyces</taxon>
    </lineage>
</organism>
<dbReference type="Gene3D" id="1.25.40.10">
    <property type="entry name" value="Tetratricopeptide repeat domain"/>
    <property type="match status" value="1"/>
</dbReference>
<proteinExistence type="inferred from homology"/>
<keyword evidence="4" id="KW-0256">Endoplasmic reticulum</keyword>
<dbReference type="InterPro" id="IPR055217">
    <property type="entry name" value="TPR_EMC2"/>
</dbReference>
<name>A0AAD5Y998_9FUNG</name>
<comment type="caution">
    <text evidence="6">The sequence shown here is derived from an EMBL/GenBank/DDBJ whole genome shotgun (WGS) entry which is preliminary data.</text>
</comment>
<reference evidence="6" key="1">
    <citation type="submission" date="2020-05" db="EMBL/GenBank/DDBJ databases">
        <title>Phylogenomic resolution of chytrid fungi.</title>
        <authorList>
            <person name="Stajich J.E."/>
            <person name="Amses K."/>
            <person name="Simmons R."/>
            <person name="Seto K."/>
            <person name="Myers J."/>
            <person name="Bonds A."/>
            <person name="Quandt C.A."/>
            <person name="Barry K."/>
            <person name="Liu P."/>
            <person name="Grigoriev I."/>
            <person name="Longcore J.E."/>
            <person name="James T.Y."/>
        </authorList>
    </citation>
    <scope>NUCLEOTIDE SEQUENCE</scope>
    <source>
        <strain evidence="6">PLAUS21</strain>
    </source>
</reference>
<evidence type="ECO:0000256" key="4">
    <source>
        <dbReference type="RuleBase" id="RU367091"/>
    </source>
</evidence>
<keyword evidence="4" id="KW-0472">Membrane</keyword>
<accession>A0AAD5Y998</accession>
<sequence length="235" mass="27108">MAKFNLANARQVLAHYRDETLPEFPEKLTQTYDPVLVKELGTTIINQYQGSISKLEYFAIYEQTLISHIDTGRFQEAIRLYDECLEQNQTNMPIHKRKIMAYVSMGDTQKAIELLVSYLDTFMQDTEAWVTLGNLYLQTNAFQQALFCYEELVLLRPAAHLYLLKVADLYCAVGKHEIGKKYYLGVVQSLADCLHGWYGVYYCCKNLKQDGDLFDLAKSRILELAKGPTIQKVYK</sequence>
<dbReference type="GO" id="GO:0072546">
    <property type="term" value="C:EMC complex"/>
    <property type="evidence" value="ECO:0007669"/>
    <property type="project" value="UniProtKB-UniRule"/>
</dbReference>
<evidence type="ECO:0000256" key="1">
    <source>
        <dbReference type="ARBA" id="ARBA00022737"/>
    </source>
</evidence>
<evidence type="ECO:0000313" key="7">
    <source>
        <dbReference type="Proteomes" id="UP001210925"/>
    </source>
</evidence>